<dbReference type="EMBL" id="CM037619">
    <property type="protein sequence ID" value="KAH8006631.1"/>
    <property type="molecule type" value="Genomic_DNA"/>
</dbReference>
<accession>A0ACB8FM92</accession>
<organism evidence="1 2">
    <name type="scientific">Sphaerodactylus townsendi</name>
    <dbReference type="NCBI Taxonomy" id="933632"/>
    <lineage>
        <taxon>Eukaryota</taxon>
        <taxon>Metazoa</taxon>
        <taxon>Chordata</taxon>
        <taxon>Craniata</taxon>
        <taxon>Vertebrata</taxon>
        <taxon>Euteleostomi</taxon>
        <taxon>Lepidosauria</taxon>
        <taxon>Squamata</taxon>
        <taxon>Bifurcata</taxon>
        <taxon>Gekkota</taxon>
        <taxon>Sphaerodactylidae</taxon>
        <taxon>Sphaerodactylus</taxon>
    </lineage>
</organism>
<protein>
    <submittedName>
        <fullName evidence="1">Uncharacterized protein</fullName>
    </submittedName>
</protein>
<name>A0ACB8FM92_9SAUR</name>
<keyword evidence="2" id="KW-1185">Reference proteome</keyword>
<evidence type="ECO:0000313" key="2">
    <source>
        <dbReference type="Proteomes" id="UP000827872"/>
    </source>
</evidence>
<reference evidence="1" key="1">
    <citation type="submission" date="2021-08" db="EMBL/GenBank/DDBJ databases">
        <title>The first chromosome-level gecko genome reveals the dynamic sex chromosomes of Neotropical dwarf geckos (Sphaerodactylidae: Sphaerodactylus).</title>
        <authorList>
            <person name="Pinto B.J."/>
            <person name="Keating S.E."/>
            <person name="Gamble T."/>
        </authorList>
    </citation>
    <scope>NUCLEOTIDE SEQUENCE</scope>
    <source>
        <strain evidence="1">TG3544</strain>
    </source>
</reference>
<gene>
    <name evidence="1" type="ORF">K3G42_010043</name>
</gene>
<dbReference type="Proteomes" id="UP000827872">
    <property type="component" value="Linkage Group LG06"/>
</dbReference>
<sequence>MSVGPRPKRWFQILLHLGQEPDSKTFVEINLPSTLHSCGYAPNTSNSTCLSRWLSRFLLEFNISSFWHSDNLADAHKHKKLEALQPCDTEYPVFVYEATIKETNGIIECGDCRKMFVVQQIINSNLLLLVTDAACDCSIFPPVLLQPKEVKYIFPLV</sequence>
<comment type="caution">
    <text evidence="1">The sequence shown here is derived from an EMBL/GenBank/DDBJ whole genome shotgun (WGS) entry which is preliminary data.</text>
</comment>
<proteinExistence type="predicted"/>
<evidence type="ECO:0000313" key="1">
    <source>
        <dbReference type="EMBL" id="KAH8006631.1"/>
    </source>
</evidence>